<sequence length="201" mass="23273">MLLDRYLKIEEEFFPKNFFYRHSKLVAPDLIGCYLTKKNNEIDQVKGVIVETEAYSQEEEACHGYRKMTESNKSLFGKPGTFYIYKSYGIHHCLNVVTDKENFASGVLIRAVFISNKNERLASGPGLVTKTFSIDISFNSLEVLNNKSLWISPRDSNLEEKDLIQTTRIGISKAKNIKWRWYLKNSRSVSKRLKGDRTPKF</sequence>
<protein>
    <recommendedName>
        <fullName evidence="5">Putative 3-methyladenine DNA glycosylase</fullName>
        <ecNumber evidence="5">3.2.2.-</ecNumber>
    </recommendedName>
</protein>
<dbReference type="GO" id="GO:0003677">
    <property type="term" value="F:DNA binding"/>
    <property type="evidence" value="ECO:0007669"/>
    <property type="project" value="InterPro"/>
</dbReference>
<name>A0A0A2AM57_PROMR</name>
<evidence type="ECO:0000256" key="2">
    <source>
        <dbReference type="ARBA" id="ARBA00022763"/>
    </source>
</evidence>
<comment type="caution">
    <text evidence="6">The sequence shown here is derived from an EMBL/GenBank/DDBJ whole genome shotgun (WGS) entry which is preliminary data.</text>
</comment>
<dbReference type="PANTHER" id="PTHR10429:SF0">
    <property type="entry name" value="DNA-3-METHYLADENINE GLYCOSYLASE"/>
    <property type="match status" value="1"/>
</dbReference>
<evidence type="ECO:0000256" key="4">
    <source>
        <dbReference type="ARBA" id="ARBA00023204"/>
    </source>
</evidence>
<dbReference type="InterPro" id="IPR003180">
    <property type="entry name" value="MPG"/>
</dbReference>
<dbReference type="PANTHER" id="PTHR10429">
    <property type="entry name" value="DNA-3-METHYLADENINE GLYCOSYLASE"/>
    <property type="match status" value="1"/>
</dbReference>
<evidence type="ECO:0000256" key="1">
    <source>
        <dbReference type="ARBA" id="ARBA00009232"/>
    </source>
</evidence>
<dbReference type="GO" id="GO:0003905">
    <property type="term" value="F:alkylbase DNA N-glycosylase activity"/>
    <property type="evidence" value="ECO:0007669"/>
    <property type="project" value="InterPro"/>
</dbReference>
<dbReference type="eggNOG" id="COG2094">
    <property type="taxonomic scope" value="Bacteria"/>
</dbReference>
<accession>A0A0A2AM57</accession>
<dbReference type="Pfam" id="PF02245">
    <property type="entry name" value="Pur_DNA_glyco"/>
    <property type="match status" value="1"/>
</dbReference>
<dbReference type="EC" id="3.2.2.-" evidence="5"/>
<dbReference type="GO" id="GO:0006284">
    <property type="term" value="P:base-excision repair"/>
    <property type="evidence" value="ECO:0007669"/>
    <property type="project" value="InterPro"/>
</dbReference>
<keyword evidence="3 5" id="KW-0378">Hydrolase</keyword>
<dbReference type="NCBIfam" id="TIGR00567">
    <property type="entry name" value="3mg"/>
    <property type="match status" value="1"/>
</dbReference>
<dbReference type="STRING" id="167548.EU98_0932"/>
<evidence type="ECO:0000313" key="7">
    <source>
        <dbReference type="Proteomes" id="UP000030533"/>
    </source>
</evidence>
<dbReference type="SUPFAM" id="SSF50486">
    <property type="entry name" value="FMT C-terminal domain-like"/>
    <property type="match status" value="1"/>
</dbReference>
<dbReference type="Gene3D" id="3.10.300.10">
    <property type="entry name" value="Methylpurine-DNA glycosylase (MPG)"/>
    <property type="match status" value="1"/>
</dbReference>
<gene>
    <name evidence="6" type="ORF">EU98_0932</name>
</gene>
<dbReference type="Proteomes" id="UP000030533">
    <property type="component" value="Unassembled WGS sequence"/>
</dbReference>
<organism evidence="6 7">
    <name type="scientific">Prochlorococcus marinus str. MIT 9314</name>
    <dbReference type="NCBI Taxonomy" id="167548"/>
    <lineage>
        <taxon>Bacteria</taxon>
        <taxon>Bacillati</taxon>
        <taxon>Cyanobacteriota</taxon>
        <taxon>Cyanophyceae</taxon>
        <taxon>Synechococcales</taxon>
        <taxon>Prochlorococcaceae</taxon>
        <taxon>Prochlorococcus</taxon>
    </lineage>
</organism>
<comment type="similarity">
    <text evidence="1 5">Belongs to the DNA glycosylase MPG family.</text>
</comment>
<keyword evidence="6" id="KW-0326">Glycosidase</keyword>
<reference evidence="7" key="1">
    <citation type="journal article" date="2014" name="Sci. Data">
        <title>Genomes of diverse isolates of the marine cyanobacterium Prochlorococcus.</title>
        <authorList>
            <person name="Biller S."/>
            <person name="Berube P."/>
            <person name="Thompson J."/>
            <person name="Kelly L."/>
            <person name="Roggensack S."/>
            <person name="Awad L."/>
            <person name="Roache-Johnson K."/>
            <person name="Ding H."/>
            <person name="Giovannoni S.J."/>
            <person name="Moore L.R."/>
            <person name="Chisholm S.W."/>
        </authorList>
    </citation>
    <scope>NUCLEOTIDE SEQUENCE [LARGE SCALE GENOMIC DNA]</scope>
    <source>
        <strain evidence="7">MIT 9314</strain>
    </source>
</reference>
<dbReference type="InterPro" id="IPR011034">
    <property type="entry name" value="Formyl_transferase-like_C_sf"/>
</dbReference>
<dbReference type="InterPro" id="IPR036995">
    <property type="entry name" value="MPG_sf"/>
</dbReference>
<dbReference type="HAMAP" id="MF_00527">
    <property type="entry name" value="3MGH"/>
    <property type="match status" value="1"/>
</dbReference>
<dbReference type="RefSeq" id="WP_072165452.1">
    <property type="nucleotide sequence ID" value="NZ_JNAO01000008.1"/>
</dbReference>
<keyword evidence="2 5" id="KW-0227">DNA damage</keyword>
<dbReference type="CDD" id="cd00540">
    <property type="entry name" value="AAG"/>
    <property type="match status" value="1"/>
</dbReference>
<evidence type="ECO:0000256" key="5">
    <source>
        <dbReference type="HAMAP-Rule" id="MF_00527"/>
    </source>
</evidence>
<evidence type="ECO:0000313" key="6">
    <source>
        <dbReference type="EMBL" id="KGG01902.1"/>
    </source>
</evidence>
<proteinExistence type="inferred from homology"/>
<keyword evidence="4 5" id="KW-0234">DNA repair</keyword>
<evidence type="ECO:0000256" key="3">
    <source>
        <dbReference type="ARBA" id="ARBA00022801"/>
    </source>
</evidence>
<dbReference type="EMBL" id="JNAO01000008">
    <property type="protein sequence ID" value="KGG01902.1"/>
    <property type="molecule type" value="Genomic_DNA"/>
</dbReference>
<dbReference type="AlphaFoldDB" id="A0A0A2AM57"/>